<dbReference type="AlphaFoldDB" id="A0A2C9K4K1"/>
<dbReference type="PROSITE" id="PS50102">
    <property type="entry name" value="RRM"/>
    <property type="match status" value="1"/>
</dbReference>
<organism evidence="4 5">
    <name type="scientific">Biomphalaria glabrata</name>
    <name type="common">Bloodfluke planorb</name>
    <name type="synonym">Freshwater snail</name>
    <dbReference type="NCBI Taxonomy" id="6526"/>
    <lineage>
        <taxon>Eukaryota</taxon>
        <taxon>Metazoa</taxon>
        <taxon>Spiralia</taxon>
        <taxon>Lophotrochozoa</taxon>
        <taxon>Mollusca</taxon>
        <taxon>Gastropoda</taxon>
        <taxon>Heterobranchia</taxon>
        <taxon>Euthyneura</taxon>
        <taxon>Panpulmonata</taxon>
        <taxon>Hygrophila</taxon>
        <taxon>Lymnaeoidea</taxon>
        <taxon>Planorbidae</taxon>
        <taxon>Biomphalaria</taxon>
    </lineage>
</organism>
<protein>
    <recommendedName>
        <fullName evidence="3">RRM domain-containing protein</fullName>
    </recommendedName>
</protein>
<proteinExistence type="predicted"/>
<evidence type="ECO:0000256" key="2">
    <source>
        <dbReference type="SAM" id="Phobius"/>
    </source>
</evidence>
<dbReference type="VEuPathDB" id="VectorBase:BGLB013063"/>
<reference evidence="4" key="1">
    <citation type="submission" date="2020-05" db="UniProtKB">
        <authorList>
            <consortium name="EnsemblMetazoa"/>
        </authorList>
    </citation>
    <scope>IDENTIFICATION</scope>
    <source>
        <strain evidence="4">BB02</strain>
    </source>
</reference>
<feature type="transmembrane region" description="Helical" evidence="2">
    <location>
        <begin position="107"/>
        <end position="130"/>
    </location>
</feature>
<dbReference type="GO" id="GO:0003723">
    <property type="term" value="F:RNA binding"/>
    <property type="evidence" value="ECO:0007669"/>
    <property type="project" value="UniProtKB-UniRule"/>
</dbReference>
<dbReference type="Pfam" id="PF00076">
    <property type="entry name" value="RRM_1"/>
    <property type="match status" value="1"/>
</dbReference>
<dbReference type="InterPro" id="IPR000504">
    <property type="entry name" value="RRM_dom"/>
</dbReference>
<dbReference type="Proteomes" id="UP000076420">
    <property type="component" value="Unassembled WGS sequence"/>
</dbReference>
<dbReference type="SUPFAM" id="SSF54928">
    <property type="entry name" value="RNA-binding domain, RBD"/>
    <property type="match status" value="1"/>
</dbReference>
<feature type="domain" description="RRM" evidence="3">
    <location>
        <begin position="1"/>
        <end position="42"/>
    </location>
</feature>
<evidence type="ECO:0000313" key="4">
    <source>
        <dbReference type="EnsemblMetazoa" id="BGLB013063-PB"/>
    </source>
</evidence>
<evidence type="ECO:0000256" key="1">
    <source>
        <dbReference type="PROSITE-ProRule" id="PRU00176"/>
    </source>
</evidence>
<gene>
    <name evidence="4" type="primary">106050956</name>
</gene>
<sequence>MRCSRGFGFVRFAHQSEAFRAIAGLDGTVQFGRQLHVTLANNRNPNWQVEDGQVAGAQGPNMEASGPGLEVPTEDLNRVDPHLQSQERVESSLIDCSVQIVMCLLKLLLAVICSIGTLFKSIGQCICWLFQCGRSRHTE</sequence>
<dbReference type="Gene3D" id="3.30.70.330">
    <property type="match status" value="1"/>
</dbReference>
<keyword evidence="2" id="KW-0472">Membrane</keyword>
<dbReference type="InterPro" id="IPR012677">
    <property type="entry name" value="Nucleotide-bd_a/b_plait_sf"/>
</dbReference>
<evidence type="ECO:0000313" key="5">
    <source>
        <dbReference type="Proteomes" id="UP000076420"/>
    </source>
</evidence>
<dbReference type="KEGG" id="bgt:106050956"/>
<keyword evidence="2" id="KW-0812">Transmembrane</keyword>
<dbReference type="InterPro" id="IPR035979">
    <property type="entry name" value="RBD_domain_sf"/>
</dbReference>
<dbReference type="EnsemblMetazoa" id="BGLB013063-RB">
    <property type="protein sequence ID" value="BGLB013063-PB"/>
    <property type="gene ID" value="BGLB013063"/>
</dbReference>
<name>A0A2C9K4K1_BIOGL</name>
<evidence type="ECO:0000259" key="3">
    <source>
        <dbReference type="PROSITE" id="PS50102"/>
    </source>
</evidence>
<keyword evidence="1" id="KW-0694">RNA-binding</keyword>
<accession>A0A2C9K4K1</accession>
<keyword evidence="2" id="KW-1133">Transmembrane helix</keyword>